<accession>A0A508A179</accession>
<dbReference type="OrthoDB" id="1440774at2"/>
<organism evidence="2 3">
    <name type="scientific">Haloflavibacter putidus</name>
    <dbReference type="NCBI Taxonomy" id="2576776"/>
    <lineage>
        <taxon>Bacteria</taxon>
        <taxon>Pseudomonadati</taxon>
        <taxon>Bacteroidota</taxon>
        <taxon>Flavobacteriia</taxon>
        <taxon>Flavobacteriales</taxon>
        <taxon>Flavobacteriaceae</taxon>
        <taxon>Haloflavibacter</taxon>
    </lineage>
</organism>
<evidence type="ECO:0000313" key="3">
    <source>
        <dbReference type="Proteomes" id="UP000317169"/>
    </source>
</evidence>
<reference evidence="2 3" key="1">
    <citation type="submission" date="2019-06" db="EMBL/GenBank/DDBJ databases">
        <title>Flavibacter putida gen. nov., sp. nov., a novel marine bacterium of the family Flavobacteriaceae isolated from coastal seawater.</title>
        <authorList>
            <person name="Feng X."/>
        </authorList>
    </citation>
    <scope>NUCLEOTIDE SEQUENCE [LARGE SCALE GENOMIC DNA]</scope>
    <source>
        <strain evidence="2 3">PLHSN227</strain>
    </source>
</reference>
<comment type="caution">
    <text evidence="2">The sequence shown here is derived from an EMBL/GenBank/DDBJ whole genome shotgun (WGS) entry which is preliminary data.</text>
</comment>
<dbReference type="InterPro" id="IPR005901">
    <property type="entry name" value="GLPGLI"/>
</dbReference>
<name>A0A508A179_9FLAO</name>
<dbReference type="NCBIfam" id="TIGR01200">
    <property type="entry name" value="GLPGLI"/>
    <property type="match status" value="1"/>
</dbReference>
<sequence length="245" mass="28197">MSFNYIYLLFSLLFVSCASNAQNEGLKITYKKKIISSLDGKKGKALKKENPKLFEEYYAIEKKRKEAAKRLKYKLLITNQSALFEVEEILKRDGRNIAAFGPFKGNYYTNLNTEENYWQVDAFGRDFLVDFGKRGWKLKEEKKEILGYICKKAVGSWTVNNDNNKSYLKVEAWYAPEIPLNFGPLGFNGLPGLILEISTVNERYYATRIKKSKNLNIEKPVKGQKISFDDFNAMAKGAMQNAKQN</sequence>
<dbReference type="RefSeq" id="WP_141420426.1">
    <property type="nucleotide sequence ID" value="NZ_VIAR01000001.1"/>
</dbReference>
<gene>
    <name evidence="2" type="ORF">FKR84_01565</name>
</gene>
<protein>
    <submittedName>
        <fullName evidence="2">GLPGLI family protein</fullName>
    </submittedName>
</protein>
<dbReference type="Proteomes" id="UP000317169">
    <property type="component" value="Unassembled WGS sequence"/>
</dbReference>
<dbReference type="EMBL" id="VIAR01000001">
    <property type="protein sequence ID" value="TQD40695.1"/>
    <property type="molecule type" value="Genomic_DNA"/>
</dbReference>
<dbReference type="Pfam" id="PF09697">
    <property type="entry name" value="Porph_ging"/>
    <property type="match status" value="1"/>
</dbReference>
<proteinExistence type="predicted"/>
<feature type="chain" id="PRO_5021211316" evidence="1">
    <location>
        <begin position="22"/>
        <end position="245"/>
    </location>
</feature>
<evidence type="ECO:0000313" key="2">
    <source>
        <dbReference type="EMBL" id="TQD40695.1"/>
    </source>
</evidence>
<dbReference type="AlphaFoldDB" id="A0A508A179"/>
<keyword evidence="1" id="KW-0732">Signal</keyword>
<evidence type="ECO:0000256" key="1">
    <source>
        <dbReference type="SAM" id="SignalP"/>
    </source>
</evidence>
<keyword evidence="3" id="KW-1185">Reference proteome</keyword>
<feature type="signal peptide" evidence="1">
    <location>
        <begin position="1"/>
        <end position="21"/>
    </location>
</feature>